<accession>A0A9Q3EAB6</accession>
<dbReference type="GO" id="GO:0005737">
    <property type="term" value="C:cytoplasm"/>
    <property type="evidence" value="ECO:0007669"/>
    <property type="project" value="TreeGrafter"/>
</dbReference>
<comment type="caution">
    <text evidence="6">The sequence shown here is derived from an EMBL/GenBank/DDBJ whole genome shotgun (WGS) entry which is preliminary data.</text>
</comment>
<dbReference type="FunFam" id="1.10.510.10:FF:000571">
    <property type="entry name" value="Maternal embryonic leucine zipper kinase"/>
    <property type="match status" value="1"/>
</dbReference>
<dbReference type="InterPro" id="IPR000719">
    <property type="entry name" value="Prot_kinase_dom"/>
</dbReference>
<protein>
    <recommendedName>
        <fullName evidence="5">Protein kinase domain-containing protein</fullName>
    </recommendedName>
</protein>
<dbReference type="PROSITE" id="PS00108">
    <property type="entry name" value="PROTEIN_KINASE_ST"/>
    <property type="match status" value="1"/>
</dbReference>
<sequence>MKNCKFQNEKHSSSAELDLHQQRKVQLSAKQDVLLQPGTHHSPNSRSNSFNLPHKSICNRSLSMESNHSSLSLSSSLTLFSTFSQPSTPTHPLTLSNQPQPVNHLNALPSQNLTIQHHQPQTPNLVKETFHGSLSVQGPDDGYRKLNQYLLLKNIGRGSYGSVELAQDLSSPTNQLYAIKEYSKSRMRKRARILDHRSRSRPIPNKKSNDHLKSNCPFHSSQTSEGMQLVKTEVAIMKKLSHPNIVTLLEVIDTDVDSLFFVLELCKYGPVMEIRPGITVKPLSEAKARNVFQQVMLGIEYLHFNQIIHHDIKPDNILYFEDPNLVHDPCCKIVDFGVSEVFSKPGDDTMHKTSGSPAFLSPELCSKTEGAIHGKTVDIWALGVTLYAMVCGRVPFEDLNPIALCEKIINDPIVLPPNFSSPLIDVLGKLLEKSPQSRISMDDLRLHPWLTNSGLDPLPPQSSNLTEVEPPTELEIAEAFKSMGSFATMLKAISRFKSKRRRSSQITDPSSVIITGNTYLSDLADSPMSTCDEVVKSTYDPAGSRDERKPSFNANNNSHKSPDLSILANSQLLYQTTTVNSEESNKQDDDQVNNKEIDTLTNTLQYL</sequence>
<dbReference type="SUPFAM" id="SSF56112">
    <property type="entry name" value="Protein kinase-like (PK-like)"/>
    <property type="match status" value="1"/>
</dbReference>
<proteinExistence type="predicted"/>
<feature type="region of interest" description="Disordered" evidence="4">
    <location>
        <begin position="194"/>
        <end position="224"/>
    </location>
</feature>
<dbReference type="Gene3D" id="1.10.510.10">
    <property type="entry name" value="Transferase(Phosphotransferase) domain 1"/>
    <property type="match status" value="1"/>
</dbReference>
<feature type="domain" description="Protein kinase" evidence="5">
    <location>
        <begin position="149"/>
        <end position="450"/>
    </location>
</feature>
<feature type="binding site" evidence="3">
    <location>
        <position position="180"/>
    </location>
    <ligand>
        <name>ATP</name>
        <dbReference type="ChEBI" id="CHEBI:30616"/>
    </ligand>
</feature>
<dbReference type="Proteomes" id="UP000765509">
    <property type="component" value="Unassembled WGS sequence"/>
</dbReference>
<dbReference type="InterPro" id="IPR017441">
    <property type="entry name" value="Protein_kinase_ATP_BS"/>
</dbReference>
<dbReference type="SMART" id="SM00220">
    <property type="entry name" value="S_TKc"/>
    <property type="match status" value="1"/>
</dbReference>
<dbReference type="InterPro" id="IPR008271">
    <property type="entry name" value="Ser/Thr_kinase_AS"/>
</dbReference>
<keyword evidence="7" id="KW-1185">Reference proteome</keyword>
<dbReference type="OrthoDB" id="68483at2759"/>
<feature type="region of interest" description="Disordered" evidence="4">
    <location>
        <begin position="538"/>
        <end position="564"/>
    </location>
</feature>
<dbReference type="GO" id="GO:0004674">
    <property type="term" value="F:protein serine/threonine kinase activity"/>
    <property type="evidence" value="ECO:0007669"/>
    <property type="project" value="TreeGrafter"/>
</dbReference>
<gene>
    <name evidence="6" type="ORF">O181_056873</name>
</gene>
<evidence type="ECO:0000313" key="7">
    <source>
        <dbReference type="Proteomes" id="UP000765509"/>
    </source>
</evidence>
<dbReference type="AlphaFoldDB" id="A0A9Q3EAB6"/>
<dbReference type="CDD" id="cd14008">
    <property type="entry name" value="STKc_LKB1_CaMKK"/>
    <property type="match status" value="1"/>
</dbReference>
<dbReference type="PANTHER" id="PTHR24346:SF77">
    <property type="entry name" value="SERINE THREONINE PROTEIN KINASE"/>
    <property type="match status" value="1"/>
</dbReference>
<dbReference type="GO" id="GO:0035556">
    <property type="term" value="P:intracellular signal transduction"/>
    <property type="evidence" value="ECO:0007669"/>
    <property type="project" value="TreeGrafter"/>
</dbReference>
<name>A0A9Q3EAB6_9BASI</name>
<dbReference type="Pfam" id="PF00069">
    <property type="entry name" value="Pkinase"/>
    <property type="match status" value="1"/>
</dbReference>
<evidence type="ECO:0000256" key="2">
    <source>
        <dbReference type="ARBA" id="ARBA00022840"/>
    </source>
</evidence>
<dbReference type="PANTHER" id="PTHR24346">
    <property type="entry name" value="MAP/MICROTUBULE AFFINITY-REGULATING KINASE"/>
    <property type="match status" value="1"/>
</dbReference>
<evidence type="ECO:0000259" key="5">
    <source>
        <dbReference type="PROSITE" id="PS50011"/>
    </source>
</evidence>
<evidence type="ECO:0000256" key="4">
    <source>
        <dbReference type="SAM" id="MobiDB-lite"/>
    </source>
</evidence>
<evidence type="ECO:0000313" key="6">
    <source>
        <dbReference type="EMBL" id="MBW0517158.1"/>
    </source>
</evidence>
<evidence type="ECO:0000256" key="3">
    <source>
        <dbReference type="PROSITE-ProRule" id="PRU10141"/>
    </source>
</evidence>
<dbReference type="InterPro" id="IPR011009">
    <property type="entry name" value="Kinase-like_dom_sf"/>
</dbReference>
<dbReference type="PROSITE" id="PS50011">
    <property type="entry name" value="PROTEIN_KINASE_DOM"/>
    <property type="match status" value="1"/>
</dbReference>
<dbReference type="EMBL" id="AVOT02025731">
    <property type="protein sequence ID" value="MBW0517158.1"/>
    <property type="molecule type" value="Genomic_DNA"/>
</dbReference>
<dbReference type="Gene3D" id="3.30.200.20">
    <property type="entry name" value="Phosphorylase Kinase, domain 1"/>
    <property type="match status" value="1"/>
</dbReference>
<dbReference type="GO" id="GO:0005524">
    <property type="term" value="F:ATP binding"/>
    <property type="evidence" value="ECO:0007669"/>
    <property type="project" value="UniProtKB-UniRule"/>
</dbReference>
<dbReference type="PROSITE" id="PS00107">
    <property type="entry name" value="PROTEIN_KINASE_ATP"/>
    <property type="match status" value="1"/>
</dbReference>
<keyword evidence="1 3" id="KW-0547">Nucleotide-binding</keyword>
<evidence type="ECO:0000256" key="1">
    <source>
        <dbReference type="ARBA" id="ARBA00022741"/>
    </source>
</evidence>
<reference evidence="6" key="1">
    <citation type="submission" date="2021-03" db="EMBL/GenBank/DDBJ databases">
        <title>Draft genome sequence of rust myrtle Austropuccinia psidii MF-1, a brazilian biotype.</title>
        <authorList>
            <person name="Quecine M.C."/>
            <person name="Pachon D.M.R."/>
            <person name="Bonatelli M.L."/>
            <person name="Correr F.H."/>
            <person name="Franceschini L.M."/>
            <person name="Leite T.F."/>
            <person name="Margarido G.R.A."/>
            <person name="Almeida C.A."/>
            <person name="Ferrarezi J.A."/>
            <person name="Labate C.A."/>
        </authorList>
    </citation>
    <scope>NUCLEOTIDE SEQUENCE</scope>
    <source>
        <strain evidence="6">MF-1</strain>
    </source>
</reference>
<keyword evidence="2 3" id="KW-0067">ATP-binding</keyword>
<organism evidence="6 7">
    <name type="scientific">Austropuccinia psidii MF-1</name>
    <dbReference type="NCBI Taxonomy" id="1389203"/>
    <lineage>
        <taxon>Eukaryota</taxon>
        <taxon>Fungi</taxon>
        <taxon>Dikarya</taxon>
        <taxon>Basidiomycota</taxon>
        <taxon>Pucciniomycotina</taxon>
        <taxon>Pucciniomycetes</taxon>
        <taxon>Pucciniales</taxon>
        <taxon>Sphaerophragmiaceae</taxon>
        <taxon>Austropuccinia</taxon>
    </lineage>
</organism>